<evidence type="ECO:0000313" key="2">
    <source>
        <dbReference type="Proteomes" id="UP000784294"/>
    </source>
</evidence>
<protein>
    <submittedName>
        <fullName evidence="1">Uncharacterized protein</fullName>
    </submittedName>
</protein>
<dbReference type="AlphaFoldDB" id="A0A448WP12"/>
<gene>
    <name evidence="1" type="ORF">PXEA_LOCUS10002</name>
</gene>
<evidence type="ECO:0000313" key="1">
    <source>
        <dbReference type="EMBL" id="VEL16562.1"/>
    </source>
</evidence>
<sequence>MSIEATEDAYGVKLPKNKEILVKVDADTSEYMPTGLVSATKYDVFIWATTKPDPNGNGGGDGEVAFLVFNTLPFCESNSLYWYGRFCLFLV</sequence>
<keyword evidence="2" id="KW-1185">Reference proteome</keyword>
<dbReference type="EMBL" id="CAAALY010028943">
    <property type="protein sequence ID" value="VEL16562.1"/>
    <property type="molecule type" value="Genomic_DNA"/>
</dbReference>
<reference evidence="1" key="1">
    <citation type="submission" date="2018-11" db="EMBL/GenBank/DDBJ databases">
        <authorList>
            <consortium name="Pathogen Informatics"/>
        </authorList>
    </citation>
    <scope>NUCLEOTIDE SEQUENCE</scope>
</reference>
<dbReference type="Proteomes" id="UP000784294">
    <property type="component" value="Unassembled WGS sequence"/>
</dbReference>
<name>A0A448WP12_9PLAT</name>
<accession>A0A448WP12</accession>
<comment type="caution">
    <text evidence="1">The sequence shown here is derived from an EMBL/GenBank/DDBJ whole genome shotgun (WGS) entry which is preliminary data.</text>
</comment>
<organism evidence="1 2">
    <name type="scientific">Protopolystoma xenopodis</name>
    <dbReference type="NCBI Taxonomy" id="117903"/>
    <lineage>
        <taxon>Eukaryota</taxon>
        <taxon>Metazoa</taxon>
        <taxon>Spiralia</taxon>
        <taxon>Lophotrochozoa</taxon>
        <taxon>Platyhelminthes</taxon>
        <taxon>Monogenea</taxon>
        <taxon>Polyopisthocotylea</taxon>
        <taxon>Polystomatidea</taxon>
        <taxon>Polystomatidae</taxon>
        <taxon>Protopolystoma</taxon>
    </lineage>
</organism>
<proteinExistence type="predicted"/>